<evidence type="ECO:0008006" key="4">
    <source>
        <dbReference type="Google" id="ProtNLM"/>
    </source>
</evidence>
<organism evidence="2 3">
    <name type="scientific">Clostridium estertheticum</name>
    <dbReference type="NCBI Taxonomy" id="238834"/>
    <lineage>
        <taxon>Bacteria</taxon>
        <taxon>Bacillati</taxon>
        <taxon>Bacillota</taxon>
        <taxon>Clostridia</taxon>
        <taxon>Eubacteriales</taxon>
        <taxon>Clostridiaceae</taxon>
        <taxon>Clostridium</taxon>
    </lineage>
</organism>
<accession>A0AA47EEY6</accession>
<dbReference type="AlphaFoldDB" id="A0AA47EEY6"/>
<evidence type="ECO:0000313" key="3">
    <source>
        <dbReference type="Proteomes" id="UP001164733"/>
    </source>
</evidence>
<dbReference type="RefSeq" id="WP_216122081.1">
    <property type="nucleotide sequence ID" value="NZ_CP086239.1"/>
</dbReference>
<keyword evidence="1" id="KW-1133">Transmembrane helix</keyword>
<evidence type="ECO:0000313" key="2">
    <source>
        <dbReference type="EMBL" id="WAG58830.1"/>
    </source>
</evidence>
<proteinExistence type="predicted"/>
<dbReference type="Proteomes" id="UP001164733">
    <property type="component" value="Chromosome"/>
</dbReference>
<sequence>MSKKKLQKKIIIKASNKKNNGFLYSIEKFYDGKATILKKIPLHPRVAIRVVISAVTIFLFIFGFTSNSITIHSYFHDTTKAQEYFEKAKDYYDQKNYKQSIKFCKNAYDIDENIQDLKYYYAMSLINDKNTEDNVKDIFVGNKDKLNESELAIYGYLLDHEKKYSEAYKIFDSIKEPLLVHTEFFPFYINSLVESTYKTSDYKSALSKINEYMIMINRKNRFEESTVSPEGMEFLAGGAIKITTEDLMDSNLERINYSNLILNNIAYNYAKENNDSVNYDNILMNGAKGFDVFNFSIKDLNLDYLFQFNDYIGTNSGFSQRHLDNIKLTFGKVIDALTRSADSTRYNYSTELVRVKILYNIFSDNYSLGWKKYDIIINNDFTTQLIISNKIENYSINSSIFKNKDILFLTKNKEGILKGYDMYNFIAKKGFYSKDESYKFMQKNNSKMLPFMFER</sequence>
<gene>
    <name evidence="2" type="ORF">LL038_14330</name>
</gene>
<feature type="transmembrane region" description="Helical" evidence="1">
    <location>
        <begin position="46"/>
        <end position="64"/>
    </location>
</feature>
<evidence type="ECO:0000256" key="1">
    <source>
        <dbReference type="SAM" id="Phobius"/>
    </source>
</evidence>
<name>A0AA47EEY6_9CLOT</name>
<keyword evidence="1" id="KW-0812">Transmembrane</keyword>
<keyword evidence="1" id="KW-0472">Membrane</keyword>
<dbReference type="EMBL" id="CP086239">
    <property type="protein sequence ID" value="WAG58830.1"/>
    <property type="molecule type" value="Genomic_DNA"/>
</dbReference>
<reference evidence="2" key="1">
    <citation type="submission" date="2021-11" db="EMBL/GenBank/DDBJ databases">
        <title>Clostridia strains as spoilage organisms.</title>
        <authorList>
            <person name="Wambui J."/>
            <person name="Stevens M.J.A."/>
            <person name="Stephan R."/>
        </authorList>
    </citation>
    <scope>NUCLEOTIDE SEQUENCE</scope>
    <source>
        <strain evidence="2">CF009</strain>
    </source>
</reference>
<protein>
    <recommendedName>
        <fullName evidence="4">Tetratricopeptide repeat protein</fullName>
    </recommendedName>
</protein>